<gene>
    <name evidence="2" type="ORF">GCM10022393_05170</name>
</gene>
<protein>
    <submittedName>
        <fullName evidence="2">Uncharacterized protein</fullName>
    </submittedName>
</protein>
<reference evidence="3" key="1">
    <citation type="journal article" date="2019" name="Int. J. Syst. Evol. Microbiol.">
        <title>The Global Catalogue of Microorganisms (GCM) 10K type strain sequencing project: providing services to taxonomists for standard genome sequencing and annotation.</title>
        <authorList>
            <consortium name="The Broad Institute Genomics Platform"/>
            <consortium name="The Broad Institute Genome Sequencing Center for Infectious Disease"/>
            <person name="Wu L."/>
            <person name="Ma J."/>
        </authorList>
    </citation>
    <scope>NUCLEOTIDE SEQUENCE [LARGE SCALE GENOMIC DNA]</scope>
    <source>
        <strain evidence="3">JCM 17106</strain>
    </source>
</reference>
<evidence type="ECO:0000313" key="2">
    <source>
        <dbReference type="EMBL" id="GAA4108825.1"/>
    </source>
</evidence>
<dbReference type="Proteomes" id="UP001500459">
    <property type="component" value="Unassembled WGS sequence"/>
</dbReference>
<keyword evidence="1" id="KW-1133">Transmembrane helix</keyword>
<comment type="caution">
    <text evidence="2">The sequence shown here is derived from an EMBL/GenBank/DDBJ whole genome shotgun (WGS) entry which is preliminary data.</text>
</comment>
<name>A0ABP7X9Z8_9FLAO</name>
<organism evidence="2 3">
    <name type="scientific">Aquimarina addita</name>
    <dbReference type="NCBI Taxonomy" id="870485"/>
    <lineage>
        <taxon>Bacteria</taxon>
        <taxon>Pseudomonadati</taxon>
        <taxon>Bacteroidota</taxon>
        <taxon>Flavobacteriia</taxon>
        <taxon>Flavobacteriales</taxon>
        <taxon>Flavobacteriaceae</taxon>
        <taxon>Aquimarina</taxon>
    </lineage>
</organism>
<proteinExistence type="predicted"/>
<evidence type="ECO:0000313" key="3">
    <source>
        <dbReference type="Proteomes" id="UP001500459"/>
    </source>
</evidence>
<keyword evidence="3" id="KW-1185">Reference proteome</keyword>
<dbReference type="EMBL" id="BAABCW010000001">
    <property type="protein sequence ID" value="GAA4108825.1"/>
    <property type="molecule type" value="Genomic_DNA"/>
</dbReference>
<sequence length="204" mass="23944">MAYIHRYFNTLENKRHPIFNNIQLKFIFIYLCIVVIITSCEKDSYRNSISGFQEIEKDLLEKFGEKSYYTDVTILQHPEYGMEINLLVTDNPYSFAMEGWNYKNGDWQMVSEVQLELGKGNIENYMYNLHSEVNIVKLGFLVNLCIERTKEDGFKNPIPTKISITSPNKGDKSRMNYVIRLEANNKKISYIYSLEGDLIDKYVL</sequence>
<keyword evidence="1" id="KW-0472">Membrane</keyword>
<evidence type="ECO:0000256" key="1">
    <source>
        <dbReference type="SAM" id="Phobius"/>
    </source>
</evidence>
<feature type="transmembrane region" description="Helical" evidence="1">
    <location>
        <begin position="22"/>
        <end position="40"/>
    </location>
</feature>
<keyword evidence="1" id="KW-0812">Transmembrane</keyword>
<accession>A0ABP7X9Z8</accession>